<evidence type="ECO:0000313" key="13">
    <source>
        <dbReference type="Proteomes" id="UP001500192"/>
    </source>
</evidence>
<dbReference type="Gene3D" id="2.60.40.290">
    <property type="match status" value="1"/>
</dbReference>
<evidence type="ECO:0000256" key="8">
    <source>
        <dbReference type="SAM" id="MobiDB-lite"/>
    </source>
</evidence>
<name>A0ABP8VQZ9_9PSEU</name>
<dbReference type="InterPro" id="IPR011009">
    <property type="entry name" value="Kinase-like_dom_sf"/>
</dbReference>
<dbReference type="InterPro" id="IPR008965">
    <property type="entry name" value="CBM2/CBM3_carb-bd_dom_sf"/>
</dbReference>
<reference evidence="13" key="1">
    <citation type="journal article" date="2019" name="Int. J. Syst. Evol. Microbiol.">
        <title>The Global Catalogue of Microorganisms (GCM) 10K type strain sequencing project: providing services to taxonomists for standard genome sequencing and annotation.</title>
        <authorList>
            <consortium name="The Broad Institute Genomics Platform"/>
            <consortium name="The Broad Institute Genome Sequencing Center for Infectious Disease"/>
            <person name="Wu L."/>
            <person name="Ma J."/>
        </authorList>
    </citation>
    <scope>NUCLEOTIDE SEQUENCE [LARGE SCALE GENOMIC DNA]</scope>
    <source>
        <strain evidence="13">JCM 18054</strain>
    </source>
</reference>
<dbReference type="Pfam" id="PF00069">
    <property type="entry name" value="Pkinase"/>
    <property type="match status" value="1"/>
</dbReference>
<dbReference type="SUPFAM" id="SSF56112">
    <property type="entry name" value="Protein kinase-like (PK-like)"/>
    <property type="match status" value="1"/>
</dbReference>
<dbReference type="InterPro" id="IPR008266">
    <property type="entry name" value="Tyr_kinase_AS"/>
</dbReference>
<dbReference type="PROSITE" id="PS00109">
    <property type="entry name" value="PROTEIN_KINASE_TYR"/>
    <property type="match status" value="1"/>
</dbReference>
<keyword evidence="9" id="KW-0472">Membrane</keyword>
<keyword evidence="9" id="KW-0812">Transmembrane</keyword>
<dbReference type="InterPro" id="IPR001919">
    <property type="entry name" value="CBD2"/>
</dbReference>
<keyword evidence="2" id="KW-0723">Serine/threonine-protein kinase</keyword>
<keyword evidence="13" id="KW-1185">Reference proteome</keyword>
<organism evidence="12 13">
    <name type="scientific">Amycolatopsis dongchuanensis</name>
    <dbReference type="NCBI Taxonomy" id="1070866"/>
    <lineage>
        <taxon>Bacteria</taxon>
        <taxon>Bacillati</taxon>
        <taxon>Actinomycetota</taxon>
        <taxon>Actinomycetes</taxon>
        <taxon>Pseudonocardiales</taxon>
        <taxon>Pseudonocardiaceae</taxon>
        <taxon>Amycolatopsis</taxon>
    </lineage>
</organism>
<dbReference type="InterPro" id="IPR000719">
    <property type="entry name" value="Prot_kinase_dom"/>
</dbReference>
<evidence type="ECO:0000256" key="4">
    <source>
        <dbReference type="ARBA" id="ARBA00022741"/>
    </source>
</evidence>
<evidence type="ECO:0000256" key="2">
    <source>
        <dbReference type="ARBA" id="ARBA00022527"/>
    </source>
</evidence>
<keyword evidence="9" id="KW-1133">Transmembrane helix</keyword>
<keyword evidence="5 12" id="KW-0418">Kinase</keyword>
<evidence type="ECO:0000256" key="6">
    <source>
        <dbReference type="ARBA" id="ARBA00022840"/>
    </source>
</evidence>
<dbReference type="GO" id="GO:0016301">
    <property type="term" value="F:kinase activity"/>
    <property type="evidence" value="ECO:0007669"/>
    <property type="project" value="UniProtKB-KW"/>
</dbReference>
<protein>
    <recommendedName>
        <fullName evidence="1">non-specific serine/threonine protein kinase</fullName>
        <ecNumber evidence="1">2.7.11.1</ecNumber>
    </recommendedName>
</protein>
<evidence type="ECO:0000259" key="10">
    <source>
        <dbReference type="PROSITE" id="PS50011"/>
    </source>
</evidence>
<dbReference type="PANTHER" id="PTHR43289">
    <property type="entry name" value="MITOGEN-ACTIVATED PROTEIN KINASE KINASE KINASE 20-RELATED"/>
    <property type="match status" value="1"/>
</dbReference>
<dbReference type="PROSITE" id="PS50011">
    <property type="entry name" value="PROTEIN_KINASE_DOM"/>
    <property type="match status" value="1"/>
</dbReference>
<evidence type="ECO:0000259" key="11">
    <source>
        <dbReference type="PROSITE" id="PS51173"/>
    </source>
</evidence>
<keyword evidence="4 7" id="KW-0547">Nucleotide-binding</keyword>
<feature type="transmembrane region" description="Helical" evidence="9">
    <location>
        <begin position="307"/>
        <end position="328"/>
    </location>
</feature>
<dbReference type="InterPro" id="IPR017441">
    <property type="entry name" value="Protein_kinase_ATP_BS"/>
</dbReference>
<evidence type="ECO:0000256" key="3">
    <source>
        <dbReference type="ARBA" id="ARBA00022679"/>
    </source>
</evidence>
<evidence type="ECO:0000313" key="12">
    <source>
        <dbReference type="EMBL" id="GAA4670267.1"/>
    </source>
</evidence>
<dbReference type="PANTHER" id="PTHR43289:SF6">
    <property type="entry name" value="SERINE_THREONINE-PROTEIN KINASE NEKL-3"/>
    <property type="match status" value="1"/>
</dbReference>
<evidence type="ECO:0000256" key="7">
    <source>
        <dbReference type="PROSITE-ProRule" id="PRU10141"/>
    </source>
</evidence>
<keyword evidence="6 7" id="KW-0067">ATP-binding</keyword>
<feature type="domain" description="CBM2" evidence="11">
    <location>
        <begin position="354"/>
        <end position="459"/>
    </location>
</feature>
<dbReference type="EC" id="2.7.11.1" evidence="1"/>
<dbReference type="SUPFAM" id="SSF49384">
    <property type="entry name" value="Carbohydrate-binding domain"/>
    <property type="match status" value="1"/>
</dbReference>
<feature type="compositionally biased region" description="Low complexity" evidence="8">
    <location>
        <begin position="351"/>
        <end position="360"/>
    </location>
</feature>
<dbReference type="CDD" id="cd14014">
    <property type="entry name" value="STKc_PknB_like"/>
    <property type="match status" value="1"/>
</dbReference>
<dbReference type="EMBL" id="BAABIB010000169">
    <property type="protein sequence ID" value="GAA4670267.1"/>
    <property type="molecule type" value="Genomic_DNA"/>
</dbReference>
<comment type="caution">
    <text evidence="12">The sequence shown here is derived from an EMBL/GenBank/DDBJ whole genome shotgun (WGS) entry which is preliminary data.</text>
</comment>
<dbReference type="PROSITE" id="PS00107">
    <property type="entry name" value="PROTEIN_KINASE_ATP"/>
    <property type="match status" value="1"/>
</dbReference>
<dbReference type="Gene3D" id="1.10.510.10">
    <property type="entry name" value="Transferase(Phosphotransferase) domain 1"/>
    <property type="match status" value="1"/>
</dbReference>
<dbReference type="InterPro" id="IPR012291">
    <property type="entry name" value="CBM2_carb-bd_dom_sf"/>
</dbReference>
<feature type="domain" description="Protein kinase" evidence="10">
    <location>
        <begin position="23"/>
        <end position="295"/>
    </location>
</feature>
<evidence type="ECO:0000256" key="9">
    <source>
        <dbReference type="SAM" id="Phobius"/>
    </source>
</evidence>
<sequence>MTVRNRGTGGDVTAEGELIAGRYRLVSRIGRGSMGVVWQARDERLDRTVAVKQLVLDETVDAETAEQAVRRAIREGRVAARLRHPHAITVHDVVEHDGKPCLVLEYLPSRSLAALSAERGPLEPAYVASIGRQVASALAAAHVEGIVHRDVTPGNVLITPDGTAKLADFGISRAVGEGTVTGGGVIAGTPAFLAPEVAGGGEAVFASDVFSLGATLYFAVEGAPPFGRDENPYALLQRAARGEVVPPRQAGPLTDVLSRMLRSEPLERPRMEEVEEALNAVAEGRPAPPPRDPTLLLPARRKPSRRLVFAGVGAVALLGIGGVVGSLLRGGDDTTAASGQPVSAVPPPAPASTSPTPDSGCVADYRVTNSWPNGYQVEVTVRADGGRGLTGWAVRWQLPSGESINNLWNGTLVREGGAVTVTNASYNAVVSPNGTTSFGFVAAMSGSAPGRPTVSCDAS</sequence>
<proteinExistence type="predicted"/>
<evidence type="ECO:0000256" key="5">
    <source>
        <dbReference type="ARBA" id="ARBA00022777"/>
    </source>
</evidence>
<gene>
    <name evidence="12" type="ORF">GCM10023214_76060</name>
</gene>
<dbReference type="PROSITE" id="PS51173">
    <property type="entry name" value="CBM2"/>
    <property type="match status" value="1"/>
</dbReference>
<feature type="binding site" evidence="7">
    <location>
        <position position="52"/>
    </location>
    <ligand>
        <name>ATP</name>
        <dbReference type="ChEBI" id="CHEBI:30616"/>
    </ligand>
</feature>
<accession>A0ABP8VQZ9</accession>
<dbReference type="Gene3D" id="3.30.200.20">
    <property type="entry name" value="Phosphorylase Kinase, domain 1"/>
    <property type="match status" value="1"/>
</dbReference>
<feature type="region of interest" description="Disordered" evidence="8">
    <location>
        <begin position="335"/>
        <end position="360"/>
    </location>
</feature>
<dbReference type="Proteomes" id="UP001500192">
    <property type="component" value="Unassembled WGS sequence"/>
</dbReference>
<evidence type="ECO:0000256" key="1">
    <source>
        <dbReference type="ARBA" id="ARBA00012513"/>
    </source>
</evidence>
<dbReference type="Pfam" id="PF00553">
    <property type="entry name" value="CBM_2"/>
    <property type="match status" value="1"/>
</dbReference>
<keyword evidence="3" id="KW-0808">Transferase</keyword>
<dbReference type="SMART" id="SM00637">
    <property type="entry name" value="CBD_II"/>
    <property type="match status" value="1"/>
</dbReference>